<evidence type="ECO:0000256" key="4">
    <source>
        <dbReference type="ARBA" id="ARBA00022547"/>
    </source>
</evidence>
<dbReference type="RefSeq" id="WP_345234672.1">
    <property type="nucleotide sequence ID" value="NZ_BAABGZ010000013.1"/>
</dbReference>
<keyword evidence="7 15" id="KW-1133">Transmembrane helix</keyword>
<feature type="coiled-coil region" evidence="17">
    <location>
        <begin position="37"/>
        <end position="89"/>
    </location>
</feature>
<organism evidence="18 19">
    <name type="scientific">Hymenobacter saemangeumensis</name>
    <dbReference type="NCBI Taxonomy" id="1084522"/>
    <lineage>
        <taxon>Bacteria</taxon>
        <taxon>Pseudomonadati</taxon>
        <taxon>Bacteroidota</taxon>
        <taxon>Cytophagia</taxon>
        <taxon>Cytophagales</taxon>
        <taxon>Hymenobacteraceae</taxon>
        <taxon>Hymenobacter</taxon>
    </lineage>
</organism>
<comment type="function">
    <text evidence="11 15">F(1)F(0) ATP synthase produces ATP from ADP in the presence of a proton or sodium gradient. F-type ATPases consist of two structural domains, F(1) containing the extramembraneous catalytic core and F(0) containing the membrane proton channel, linked together by a central stalk and a peripheral stalk. During catalysis, ATP synthesis in the catalytic domain of F(1) is coupled via a rotary mechanism of the central stalk subunits to proton translocation.</text>
</comment>
<dbReference type="Proteomes" id="UP001501153">
    <property type="component" value="Unassembled WGS sequence"/>
</dbReference>
<protein>
    <recommendedName>
        <fullName evidence="15">ATP synthase subunit b</fullName>
    </recommendedName>
    <alternativeName>
        <fullName evidence="15">ATP synthase F(0) sector subunit b</fullName>
    </alternativeName>
    <alternativeName>
        <fullName evidence="15">ATPase subunit I</fullName>
    </alternativeName>
    <alternativeName>
        <fullName evidence="15">F-type ATPase subunit b</fullName>
        <shortName evidence="15">F-ATPase subunit b</shortName>
    </alternativeName>
</protein>
<comment type="subcellular location">
    <subcellularLocation>
        <location evidence="15">Cell membrane</location>
        <topology evidence="15">Single-pass membrane protein</topology>
    </subcellularLocation>
    <subcellularLocation>
        <location evidence="14">Endomembrane system</location>
        <topology evidence="14">Single-pass membrane protein</topology>
    </subcellularLocation>
</comment>
<evidence type="ECO:0000256" key="5">
    <source>
        <dbReference type="ARBA" id="ARBA00022692"/>
    </source>
</evidence>
<dbReference type="NCBIfam" id="TIGR01144">
    <property type="entry name" value="ATP_synt_b"/>
    <property type="match status" value="1"/>
</dbReference>
<keyword evidence="8 15" id="KW-0406">Ion transport</keyword>
<keyword evidence="10 15" id="KW-0066">ATP synthesis</keyword>
<feature type="transmembrane region" description="Helical" evidence="15">
    <location>
        <begin position="12"/>
        <end position="30"/>
    </location>
</feature>
<dbReference type="InterPro" id="IPR005864">
    <property type="entry name" value="ATP_synth_F0_bsu_bac"/>
</dbReference>
<dbReference type="PANTHER" id="PTHR33445:SF1">
    <property type="entry name" value="ATP SYNTHASE SUBUNIT B"/>
    <property type="match status" value="1"/>
</dbReference>
<dbReference type="Pfam" id="PF00430">
    <property type="entry name" value="ATP-synt_B"/>
    <property type="match status" value="1"/>
</dbReference>
<name>A0ABP8I682_9BACT</name>
<sequence>MQIVTPEFGLIFWQLVIFLLVLFLLAKFAWKPILTSLREREESIDTALRMADEAKLEMQALKAGNEKLMAEARLERDRMLLEAQKMSEQLIETAKNRATEEGSRMITQAREAIQTEKNAALADVRNTAAQLSLDIAERILRRELADPAAQTQLVDSYLKDVKLN</sequence>
<evidence type="ECO:0000256" key="14">
    <source>
        <dbReference type="ARBA" id="ARBA00037847"/>
    </source>
</evidence>
<evidence type="ECO:0000256" key="12">
    <source>
        <dbReference type="ARBA" id="ARBA00025614"/>
    </source>
</evidence>
<dbReference type="InterPro" id="IPR002146">
    <property type="entry name" value="ATP_synth_b/b'su_bac/chlpt"/>
</dbReference>
<evidence type="ECO:0000256" key="1">
    <source>
        <dbReference type="ARBA" id="ARBA00005513"/>
    </source>
</evidence>
<comment type="function">
    <text evidence="12">Component of the F(0) channel, it forms part of the peripheral stalk, linking F(1) to F(0). The b'-subunit is a diverged and duplicated form of b found in plants and photosynthetic bacteria.</text>
</comment>
<keyword evidence="9 15" id="KW-0472">Membrane</keyword>
<evidence type="ECO:0000256" key="6">
    <source>
        <dbReference type="ARBA" id="ARBA00022781"/>
    </source>
</evidence>
<evidence type="ECO:0000256" key="11">
    <source>
        <dbReference type="ARBA" id="ARBA00025198"/>
    </source>
</evidence>
<evidence type="ECO:0000256" key="13">
    <source>
        <dbReference type="ARBA" id="ARBA00026054"/>
    </source>
</evidence>
<keyword evidence="4 15" id="KW-0138">CF(0)</keyword>
<reference evidence="19" key="1">
    <citation type="journal article" date="2019" name="Int. J. Syst. Evol. Microbiol.">
        <title>The Global Catalogue of Microorganisms (GCM) 10K type strain sequencing project: providing services to taxonomists for standard genome sequencing and annotation.</title>
        <authorList>
            <consortium name="The Broad Institute Genomics Platform"/>
            <consortium name="The Broad Institute Genome Sequencing Center for Infectious Disease"/>
            <person name="Wu L."/>
            <person name="Ma J."/>
        </authorList>
    </citation>
    <scope>NUCLEOTIDE SEQUENCE [LARGE SCALE GENOMIC DNA]</scope>
    <source>
        <strain evidence="19">JCM 17923</strain>
    </source>
</reference>
<dbReference type="PANTHER" id="PTHR33445">
    <property type="entry name" value="ATP SYNTHASE SUBUNIT B', CHLOROPLASTIC"/>
    <property type="match status" value="1"/>
</dbReference>
<evidence type="ECO:0000256" key="3">
    <source>
        <dbReference type="ARBA" id="ARBA00022475"/>
    </source>
</evidence>
<evidence type="ECO:0000256" key="16">
    <source>
        <dbReference type="RuleBase" id="RU003848"/>
    </source>
</evidence>
<evidence type="ECO:0000313" key="19">
    <source>
        <dbReference type="Proteomes" id="UP001501153"/>
    </source>
</evidence>
<evidence type="ECO:0000313" key="18">
    <source>
        <dbReference type="EMBL" id="GAA4352117.1"/>
    </source>
</evidence>
<dbReference type="InterPro" id="IPR050059">
    <property type="entry name" value="ATP_synthase_B_chain"/>
</dbReference>
<dbReference type="InterPro" id="IPR028987">
    <property type="entry name" value="ATP_synth_B-like_membr_sf"/>
</dbReference>
<accession>A0ABP8I682</accession>
<keyword evidence="2 15" id="KW-0813">Transport</keyword>
<comment type="caution">
    <text evidence="18">The sequence shown here is derived from an EMBL/GenBank/DDBJ whole genome shotgun (WGS) entry which is preliminary data.</text>
</comment>
<evidence type="ECO:0000256" key="17">
    <source>
        <dbReference type="SAM" id="Coils"/>
    </source>
</evidence>
<evidence type="ECO:0000256" key="7">
    <source>
        <dbReference type="ARBA" id="ARBA00022989"/>
    </source>
</evidence>
<keyword evidence="19" id="KW-1185">Reference proteome</keyword>
<comment type="subunit">
    <text evidence="13">F-type ATPases have 2 components, F(1) - the catalytic core - and F(0) - the membrane proton channel. F(1) has five subunits: alpha(3), beta(3), gamma(1), delta(1), epsilon(1). F(0) has four main subunits: a(1), b(2) and c(10-14). The alpha and beta chains form an alternating ring which encloses part of the gamma chain. F(1) is attached to F(0) by a central stalk formed by the gamma and epsilon chains, while a peripheral stalk is formed by the delta and b chains.</text>
</comment>
<dbReference type="CDD" id="cd06503">
    <property type="entry name" value="ATP-synt_Fo_b"/>
    <property type="match status" value="1"/>
</dbReference>
<evidence type="ECO:0000256" key="15">
    <source>
        <dbReference type="HAMAP-Rule" id="MF_01398"/>
    </source>
</evidence>
<keyword evidence="3 15" id="KW-1003">Cell membrane</keyword>
<evidence type="ECO:0000256" key="8">
    <source>
        <dbReference type="ARBA" id="ARBA00023065"/>
    </source>
</evidence>
<dbReference type="EMBL" id="BAABGZ010000013">
    <property type="protein sequence ID" value="GAA4352117.1"/>
    <property type="molecule type" value="Genomic_DNA"/>
</dbReference>
<keyword evidence="6 15" id="KW-0375">Hydrogen ion transport</keyword>
<proteinExistence type="inferred from homology"/>
<keyword evidence="5 15" id="KW-0812">Transmembrane</keyword>
<keyword evidence="17" id="KW-0175">Coiled coil</keyword>
<evidence type="ECO:0000256" key="2">
    <source>
        <dbReference type="ARBA" id="ARBA00022448"/>
    </source>
</evidence>
<dbReference type="HAMAP" id="MF_01398">
    <property type="entry name" value="ATP_synth_b_bprime"/>
    <property type="match status" value="1"/>
</dbReference>
<evidence type="ECO:0000256" key="10">
    <source>
        <dbReference type="ARBA" id="ARBA00023310"/>
    </source>
</evidence>
<dbReference type="NCBIfam" id="NF011041">
    <property type="entry name" value="PRK14471.1"/>
    <property type="match status" value="1"/>
</dbReference>
<comment type="similarity">
    <text evidence="1 15 16">Belongs to the ATPase B chain family.</text>
</comment>
<dbReference type="SUPFAM" id="SSF81573">
    <property type="entry name" value="F1F0 ATP synthase subunit B, membrane domain"/>
    <property type="match status" value="1"/>
</dbReference>
<gene>
    <name evidence="15" type="primary">atpF</name>
    <name evidence="18" type="ORF">GCM10023185_11470</name>
</gene>
<comment type="subunit">
    <text evidence="15">F-type ATPases have 2 components, F(1) - the catalytic core - and F(0) - the membrane proton channel. F(1) has five subunits: alpha(3), beta(3), gamma(1), delta(1), epsilon(1). F(0) has three main subunits: a(1), b(2) and c(10-14). The alpha and beta chains form an alternating ring which encloses part of the gamma chain. F(1) is attached to F(0) by a central stalk formed by the gamma and epsilon chains, while a peripheral stalk is formed by the delta and b chains.</text>
</comment>
<evidence type="ECO:0000256" key="9">
    <source>
        <dbReference type="ARBA" id="ARBA00023136"/>
    </source>
</evidence>
<dbReference type="Gene3D" id="1.20.5.620">
    <property type="entry name" value="F1F0 ATP synthase subunit B, membrane domain"/>
    <property type="match status" value="1"/>
</dbReference>